<evidence type="ECO:0000313" key="3">
    <source>
        <dbReference type="EMBL" id="SDH39474.1"/>
    </source>
</evidence>
<dbReference type="EMBL" id="FNDJ01000002">
    <property type="protein sequence ID" value="SDH39474.1"/>
    <property type="molecule type" value="Genomic_DNA"/>
</dbReference>
<dbReference type="InterPro" id="IPR036390">
    <property type="entry name" value="WH_DNA-bd_sf"/>
</dbReference>
<keyword evidence="3" id="KW-0808">Transferase</keyword>
<gene>
    <name evidence="3" type="ORF">SAMN05421869_102178</name>
</gene>
<dbReference type="GO" id="GO:0016301">
    <property type="term" value="F:kinase activity"/>
    <property type="evidence" value="ECO:0007669"/>
    <property type="project" value="UniProtKB-KW"/>
</dbReference>
<dbReference type="SUPFAM" id="SSF46785">
    <property type="entry name" value="Winged helix' DNA-binding domain"/>
    <property type="match status" value="1"/>
</dbReference>
<feature type="region of interest" description="Disordered" evidence="2">
    <location>
        <begin position="1"/>
        <end position="21"/>
    </location>
</feature>
<reference evidence="3 4" key="1">
    <citation type="submission" date="2016-10" db="EMBL/GenBank/DDBJ databases">
        <authorList>
            <person name="de Groot N.N."/>
        </authorList>
    </citation>
    <scope>NUCLEOTIDE SEQUENCE [LARGE SCALE GENOMIC DNA]</scope>
    <source>
        <strain evidence="3 4">CGMCC 4.6533</strain>
    </source>
</reference>
<dbReference type="PANTHER" id="PTHR18964">
    <property type="entry name" value="ROK (REPRESSOR, ORF, KINASE) FAMILY"/>
    <property type="match status" value="1"/>
</dbReference>
<dbReference type="Gene3D" id="3.30.420.40">
    <property type="match status" value="2"/>
</dbReference>
<protein>
    <submittedName>
        <fullName evidence="3">Sugar kinase of the NBD/HSP70 family, may contain an N-terminal HTH domain</fullName>
    </submittedName>
</protein>
<proteinExistence type="inferred from homology"/>
<dbReference type="Proteomes" id="UP000199202">
    <property type="component" value="Unassembled WGS sequence"/>
</dbReference>
<feature type="compositionally biased region" description="Polar residues" evidence="2">
    <location>
        <begin position="1"/>
        <end position="14"/>
    </location>
</feature>
<organism evidence="3 4">
    <name type="scientific">Nonomuraea jiangxiensis</name>
    <dbReference type="NCBI Taxonomy" id="633440"/>
    <lineage>
        <taxon>Bacteria</taxon>
        <taxon>Bacillati</taxon>
        <taxon>Actinomycetota</taxon>
        <taxon>Actinomycetes</taxon>
        <taxon>Streptosporangiales</taxon>
        <taxon>Streptosporangiaceae</taxon>
        <taxon>Nonomuraea</taxon>
    </lineage>
</organism>
<keyword evidence="3" id="KW-0418">Kinase</keyword>
<accession>A0A1G8C2B0</accession>
<dbReference type="InterPro" id="IPR043129">
    <property type="entry name" value="ATPase_NBD"/>
</dbReference>
<evidence type="ECO:0000313" key="4">
    <source>
        <dbReference type="Proteomes" id="UP000199202"/>
    </source>
</evidence>
<name>A0A1G8C2B0_9ACTN</name>
<dbReference type="STRING" id="633440.SAMN05421869_102178"/>
<dbReference type="InterPro" id="IPR000600">
    <property type="entry name" value="ROK"/>
</dbReference>
<evidence type="ECO:0000256" key="1">
    <source>
        <dbReference type="ARBA" id="ARBA00006479"/>
    </source>
</evidence>
<feature type="region of interest" description="Disordered" evidence="2">
    <location>
        <begin position="289"/>
        <end position="320"/>
    </location>
</feature>
<dbReference type="Pfam" id="PF00480">
    <property type="entry name" value="ROK"/>
    <property type="match status" value="1"/>
</dbReference>
<keyword evidence="4" id="KW-1185">Reference proteome</keyword>
<sequence length="432" mass="45478">MISDSQPLKESQTMRAGPSQEDIRRHNLGALLRHVHLGGPISRAELTSKMGLNRSTIMALTSDLTAAGLVREELPRETGRAGRPSLVVRPESARVYVFAFDVGPDRLAAARVGLGGVILDRRESVRERGPFKLDELTGTLAGFARQMRRKTRPDTVCVGAAAAVSGGVRKGDGVVRFGPNLKAEEVPFGEELGRRLGLGLPVSVGNDANLAALAEHSRGIGAAVRDLIYLHGDVGIGGGIIAGGHLLGGHDGYGGEVGHMVVNPGGRACGCGSNGCLEAEVGERALLESAGRTRQRQPAEQEPPGQPREPEPPGQRGRDAVRAVVEGADRGDIMAQDALTRIGDWLGLGVANLVNIFNPEMVIFGGTLREIYLGSAAQVRTQLALHAMAPQRERLRLRTSALGDAATLVGAAELAFAHVLSDPLEVLARVTG</sequence>
<comment type="similarity">
    <text evidence="1">Belongs to the ROK (NagC/XylR) family.</text>
</comment>
<feature type="compositionally biased region" description="Basic and acidic residues" evidence="2">
    <location>
        <begin position="308"/>
        <end position="320"/>
    </location>
</feature>
<dbReference type="AlphaFoldDB" id="A0A1G8C2B0"/>
<dbReference type="Gene3D" id="1.10.10.10">
    <property type="entry name" value="Winged helix-like DNA-binding domain superfamily/Winged helix DNA-binding domain"/>
    <property type="match status" value="1"/>
</dbReference>
<evidence type="ECO:0000256" key="2">
    <source>
        <dbReference type="SAM" id="MobiDB-lite"/>
    </source>
</evidence>
<dbReference type="SUPFAM" id="SSF53067">
    <property type="entry name" value="Actin-like ATPase domain"/>
    <property type="match status" value="1"/>
</dbReference>
<dbReference type="InterPro" id="IPR036388">
    <property type="entry name" value="WH-like_DNA-bd_sf"/>
</dbReference>
<dbReference type="PANTHER" id="PTHR18964:SF149">
    <property type="entry name" value="BIFUNCTIONAL UDP-N-ACETYLGLUCOSAMINE 2-EPIMERASE_N-ACETYLMANNOSAMINE KINASE"/>
    <property type="match status" value="1"/>
</dbReference>